<dbReference type="SUPFAM" id="SSF52540">
    <property type="entry name" value="P-loop containing nucleoside triphosphate hydrolases"/>
    <property type="match status" value="1"/>
</dbReference>
<evidence type="ECO:0000313" key="3">
    <source>
        <dbReference type="Proteomes" id="UP000033428"/>
    </source>
</evidence>
<comment type="caution">
    <text evidence="1">The sequence shown here is derived from an EMBL/GenBank/DDBJ whole genome shotgun (WGS) entry which is preliminary data.</text>
</comment>
<sequence length="506" mass="58495">MPERHYMIDPLRNQKIIFDLIEKTQYFTIHAPRQTGKTTLLHELAHRLNKEGNYISVVFSVESAGYRSITEETANKKIINSLYSSSGQYLNKKNCPIPPEKYTKDLTLENYLIDWAISQTKPIVLLLDEIDSLYDDVLVSVLRQLRNGFQIRPKRFPSTVALVGLRDVREYKTKVRPSEVSLGSGSPFNIKAESILLGTFTKEEITELYSQHTKDTGQIFLKEVVDRIYELTGGQPWLVNAIAREIVVKILNEDFTKKITLDHVESAKENIIQRRDTHLDSLIDKLKEERVKNIVSAIINGDGVLFDNYDDSLLYCRDLGIISETKPIRIANEIYREIIPRVLNRNLQDSIEEEGETKWYIKSNGKLDMDKLLKAFQEFYSENSEVWLERFDYKEAGPHLLLMAFLQRVINGGGRINREMAVGTGRTDLLIEFNGDKFVLELKLKRMPSARQKGLDQISRYLDTLGMTKGYLILFEIKPSSIIPWETRVKWEDISHQNKNITIVEM</sequence>
<dbReference type="Gene3D" id="3.40.50.300">
    <property type="entry name" value="P-loop containing nucleotide triphosphate hydrolases"/>
    <property type="match status" value="1"/>
</dbReference>
<dbReference type="Proteomes" id="UP000033428">
    <property type="component" value="Unassembled WGS sequence"/>
</dbReference>
<dbReference type="EMBL" id="JYNY01000304">
    <property type="protein sequence ID" value="KJJ84662.1"/>
    <property type="molecule type" value="Genomic_DNA"/>
</dbReference>
<gene>
    <name evidence="2" type="ORF">OMAG_000622</name>
    <name evidence="1" type="ORF">OMAG_001469</name>
</gene>
<evidence type="ECO:0000313" key="2">
    <source>
        <dbReference type="EMBL" id="KJJ85508.1"/>
    </source>
</evidence>
<dbReference type="InterPro" id="IPR027417">
    <property type="entry name" value="P-loop_NTPase"/>
</dbReference>
<keyword evidence="3" id="KW-1185">Reference proteome</keyword>
<name>A0A0F0CN29_9BACT</name>
<dbReference type="Pfam" id="PF14516">
    <property type="entry name" value="AAA_35"/>
    <property type="match status" value="1"/>
</dbReference>
<dbReference type="EMBL" id="JYNY01000135">
    <property type="protein sequence ID" value="KJJ85508.1"/>
    <property type="molecule type" value="Genomic_DNA"/>
</dbReference>
<evidence type="ECO:0000313" key="1">
    <source>
        <dbReference type="EMBL" id="KJJ84662.1"/>
    </source>
</evidence>
<dbReference type="PATRIC" id="fig|1609969.3.peg.1585"/>
<dbReference type="AlphaFoldDB" id="A0A0F0CN29"/>
<protein>
    <submittedName>
        <fullName evidence="1">ATPase domain protein, prokaryote domain protein</fullName>
    </submittedName>
</protein>
<reference evidence="1 3" key="1">
    <citation type="submission" date="2015-02" db="EMBL/GenBank/DDBJ databases">
        <title>Single-cell genomics of uncultivated deep-branching MTB reveals a conserved set of magnetosome genes.</title>
        <authorList>
            <person name="Kolinko S."/>
            <person name="Richter M."/>
            <person name="Glockner F.O."/>
            <person name="Brachmann A."/>
            <person name="Schuler D."/>
        </authorList>
    </citation>
    <scope>NUCLEOTIDE SEQUENCE [LARGE SCALE GENOMIC DNA]</scope>
    <source>
        <strain evidence="1">SKK-01</strain>
    </source>
</reference>
<accession>A0A0F0CN29</accession>
<proteinExistence type="predicted"/>
<organism evidence="1 3">
    <name type="scientific">Candidatus Omnitrophus magneticus</name>
    <dbReference type="NCBI Taxonomy" id="1609969"/>
    <lineage>
        <taxon>Bacteria</taxon>
        <taxon>Pseudomonadati</taxon>
        <taxon>Candidatus Omnitrophota</taxon>
        <taxon>Candidatus Omnitrophus</taxon>
    </lineage>
</organism>